<evidence type="ECO:0000256" key="4">
    <source>
        <dbReference type="ARBA" id="ARBA00022741"/>
    </source>
</evidence>
<proteinExistence type="predicted"/>
<dbReference type="VEuPathDB" id="AmoebaDB:NF0026540"/>
<keyword evidence="4" id="KW-0547">Nucleotide-binding</keyword>
<dbReference type="RefSeq" id="XP_044564196.1">
    <property type="nucleotide sequence ID" value="XM_044704548.1"/>
</dbReference>
<dbReference type="AlphaFoldDB" id="A0A6A5BN96"/>
<reference evidence="10 11" key="1">
    <citation type="journal article" date="2019" name="Sci. Rep.">
        <title>Nanopore sequencing improves the draft genome of the human pathogenic amoeba Naegleria fowleri.</title>
        <authorList>
            <person name="Liechti N."/>
            <person name="Schurch N."/>
            <person name="Bruggmann R."/>
            <person name="Wittwer M."/>
        </authorList>
    </citation>
    <scope>NUCLEOTIDE SEQUENCE [LARGE SCALE GENOMIC DNA]</scope>
    <source>
        <strain evidence="10 11">ATCC 30894</strain>
    </source>
</reference>
<feature type="region of interest" description="Disordered" evidence="8">
    <location>
        <begin position="187"/>
        <end position="214"/>
    </location>
</feature>
<dbReference type="SMART" id="SM00173">
    <property type="entry name" value="RAS"/>
    <property type="match status" value="1"/>
</dbReference>
<dbReference type="NCBIfam" id="TIGR00231">
    <property type="entry name" value="small_GTP"/>
    <property type="match status" value="1"/>
</dbReference>
<comment type="caution">
    <text evidence="10">The sequence shown here is derived from an EMBL/GenBank/DDBJ whole genome shotgun (WGS) entry which is preliminary data.</text>
</comment>
<dbReference type="PROSITE" id="PS51420">
    <property type="entry name" value="RHO"/>
    <property type="match status" value="1"/>
</dbReference>
<evidence type="ECO:0000256" key="7">
    <source>
        <dbReference type="ARBA" id="ARBA00023136"/>
    </source>
</evidence>
<dbReference type="SMART" id="SM00175">
    <property type="entry name" value="RAB"/>
    <property type="match status" value="1"/>
</dbReference>
<dbReference type="PRINTS" id="PR00449">
    <property type="entry name" value="RASTRNSFRMNG"/>
</dbReference>
<evidence type="ECO:0000256" key="5">
    <source>
        <dbReference type="ARBA" id="ARBA00022801"/>
    </source>
</evidence>
<dbReference type="FunFam" id="3.40.50.300:FF:000343">
    <property type="entry name" value="Ras family gtpase"/>
    <property type="match status" value="1"/>
</dbReference>
<dbReference type="SUPFAM" id="SSF52540">
    <property type="entry name" value="P-loop containing nucleoside triphosphate hydrolases"/>
    <property type="match status" value="1"/>
</dbReference>
<comment type="subcellular location">
    <subcellularLocation>
        <location evidence="1">Cell membrane</location>
    </subcellularLocation>
</comment>
<dbReference type="GO" id="GO:0005886">
    <property type="term" value="C:plasma membrane"/>
    <property type="evidence" value="ECO:0007669"/>
    <property type="project" value="UniProtKB-SubCell"/>
</dbReference>
<dbReference type="Proteomes" id="UP000444721">
    <property type="component" value="Unassembled WGS sequence"/>
</dbReference>
<evidence type="ECO:0000313" key="11">
    <source>
        <dbReference type="Proteomes" id="UP000444721"/>
    </source>
</evidence>
<dbReference type="SMART" id="SM00176">
    <property type="entry name" value="RAN"/>
    <property type="match status" value="1"/>
</dbReference>
<dbReference type="GO" id="GO:0005525">
    <property type="term" value="F:GTP binding"/>
    <property type="evidence" value="ECO:0007669"/>
    <property type="project" value="UniProtKB-KW"/>
</dbReference>
<dbReference type="InterPro" id="IPR020849">
    <property type="entry name" value="Small_GTPase_Ras-type"/>
</dbReference>
<dbReference type="EMBL" id="VFQX01000026">
    <property type="protein sequence ID" value="KAF0979483.1"/>
    <property type="molecule type" value="Genomic_DNA"/>
</dbReference>
<keyword evidence="3" id="KW-1003">Cell membrane</keyword>
<dbReference type="OMA" id="QRDEMKF"/>
<protein>
    <recommendedName>
        <fullName evidence="2">small monomeric GTPase</fullName>
        <ecNumber evidence="2">3.6.5.2</ecNumber>
    </recommendedName>
</protein>
<organism evidence="10 11">
    <name type="scientific">Naegleria fowleri</name>
    <name type="common">Brain eating amoeba</name>
    <dbReference type="NCBI Taxonomy" id="5763"/>
    <lineage>
        <taxon>Eukaryota</taxon>
        <taxon>Discoba</taxon>
        <taxon>Heterolobosea</taxon>
        <taxon>Tetramitia</taxon>
        <taxon>Eutetramitia</taxon>
        <taxon>Vahlkampfiidae</taxon>
        <taxon>Naegleria</taxon>
    </lineage>
</organism>
<name>A0A6A5BN96_NAEFO</name>
<dbReference type="GO" id="GO:0007165">
    <property type="term" value="P:signal transduction"/>
    <property type="evidence" value="ECO:0007669"/>
    <property type="project" value="InterPro"/>
</dbReference>
<sequence length="236" mass="26525">MASSSTIELSERDEMKFVMLGTGAVGKSSITIQFIKGEYRDSYNPTIEDAYTKQCSVDSRPVKINLLDTAGQEEFTAMRDQYMREGDGFVLVYSVTDASSFQEVQDIYSQLLRSRDVGEEGIPVVFLGNKCDLSNERAVTYKEGEEFAKQFAKTKFFETSAKANINIENAFHALVRTVRKDRNGEFDHEEMIEEEPVKNSKNESSQKSKRGFGGLFNSCGKQNAESDLAAFQDTNK</sequence>
<dbReference type="EMBL" id="VFQX01000066">
    <property type="protein sequence ID" value="KAF0972843.1"/>
    <property type="molecule type" value="Genomic_DNA"/>
</dbReference>
<keyword evidence="11" id="KW-1185">Reference proteome</keyword>
<dbReference type="VEuPathDB" id="AmoebaDB:FDP41_001461"/>
<dbReference type="GO" id="GO:0003925">
    <property type="term" value="F:G protein activity"/>
    <property type="evidence" value="ECO:0007669"/>
    <property type="project" value="UniProtKB-EC"/>
</dbReference>
<dbReference type="InterPro" id="IPR001806">
    <property type="entry name" value="Small_GTPase"/>
</dbReference>
<evidence type="ECO:0000256" key="8">
    <source>
        <dbReference type="SAM" id="MobiDB-lite"/>
    </source>
</evidence>
<dbReference type="VEuPathDB" id="AmoebaDB:FDP41_009092"/>
<dbReference type="PROSITE" id="PS51421">
    <property type="entry name" value="RAS"/>
    <property type="match status" value="1"/>
</dbReference>
<dbReference type="PANTHER" id="PTHR24070">
    <property type="entry name" value="RAS, DI-RAS, AND RHEB FAMILY MEMBERS OF SMALL GTPASE SUPERFAMILY"/>
    <property type="match status" value="1"/>
</dbReference>
<dbReference type="CDD" id="cd00876">
    <property type="entry name" value="Ras"/>
    <property type="match status" value="1"/>
</dbReference>
<dbReference type="VEuPathDB" id="AmoebaDB:NfTy_046290"/>
<evidence type="ECO:0000256" key="6">
    <source>
        <dbReference type="ARBA" id="ARBA00023134"/>
    </source>
</evidence>
<dbReference type="InterPro" id="IPR005225">
    <property type="entry name" value="Small_GTP-bd"/>
</dbReference>
<dbReference type="InterPro" id="IPR027417">
    <property type="entry name" value="P-loop_NTPase"/>
</dbReference>
<dbReference type="PROSITE" id="PS51419">
    <property type="entry name" value="RAB"/>
    <property type="match status" value="1"/>
</dbReference>
<gene>
    <name evidence="10" type="ORF">FDP41_001461</name>
    <name evidence="9" type="ORF">FDP41_009092</name>
</gene>
<evidence type="ECO:0000256" key="1">
    <source>
        <dbReference type="ARBA" id="ARBA00004236"/>
    </source>
</evidence>
<accession>A0A6A5BN96</accession>
<dbReference type="OrthoDB" id="5976022at2759"/>
<dbReference type="Pfam" id="PF00071">
    <property type="entry name" value="Ras"/>
    <property type="match status" value="1"/>
</dbReference>
<evidence type="ECO:0000256" key="3">
    <source>
        <dbReference type="ARBA" id="ARBA00022475"/>
    </source>
</evidence>
<evidence type="ECO:0000313" key="9">
    <source>
        <dbReference type="EMBL" id="KAF0972843.1"/>
    </source>
</evidence>
<keyword evidence="6" id="KW-0342">GTP-binding</keyword>
<keyword evidence="7" id="KW-0472">Membrane</keyword>
<dbReference type="Gene3D" id="3.40.50.300">
    <property type="entry name" value="P-loop containing nucleotide triphosphate hydrolases"/>
    <property type="match status" value="1"/>
</dbReference>
<evidence type="ECO:0000313" key="10">
    <source>
        <dbReference type="EMBL" id="KAF0979483.1"/>
    </source>
</evidence>
<evidence type="ECO:0000256" key="2">
    <source>
        <dbReference type="ARBA" id="ARBA00011984"/>
    </source>
</evidence>
<dbReference type="GeneID" id="68108679"/>
<dbReference type="EC" id="3.6.5.2" evidence="2"/>
<dbReference type="SMART" id="SM00174">
    <property type="entry name" value="RHO"/>
    <property type="match status" value="1"/>
</dbReference>
<feature type="compositionally biased region" description="Basic and acidic residues" evidence="8">
    <location>
        <begin position="195"/>
        <end position="206"/>
    </location>
</feature>
<keyword evidence="5" id="KW-0378">Hydrolase</keyword>